<evidence type="ECO:0000313" key="1">
    <source>
        <dbReference type="EMBL" id="MBB3058884.1"/>
    </source>
</evidence>
<dbReference type="Proteomes" id="UP000539265">
    <property type="component" value="Unassembled WGS sequence"/>
</dbReference>
<keyword evidence="2" id="KW-1185">Reference proteome</keyword>
<sequence length="62" mass="7297">MTTLTIDIPDNNKEEIIAQLKKLGVKIRESKLAKLDQLTKEDYQKHFTHQSKTNRNNVLKYL</sequence>
<dbReference type="RefSeq" id="WP_096355754.1">
    <property type="nucleotide sequence ID" value="NZ_AP017313.1"/>
</dbReference>
<evidence type="ECO:0000313" key="2">
    <source>
        <dbReference type="Proteomes" id="UP000539265"/>
    </source>
</evidence>
<gene>
    <name evidence="1" type="ORF">FHS11_005344</name>
</gene>
<comment type="caution">
    <text evidence="1">The sequence shown here is derived from an EMBL/GenBank/DDBJ whole genome shotgun (WGS) entry which is preliminary data.</text>
</comment>
<accession>A0A839SNV3</accession>
<dbReference type="OrthoDB" id="799718at2"/>
<dbReference type="AlphaFoldDB" id="A0A839SNV3"/>
<proteinExistence type="predicted"/>
<name>A0A839SNV3_9SPHI</name>
<dbReference type="EMBL" id="JACHWX010000027">
    <property type="protein sequence ID" value="MBB3058884.1"/>
    <property type="molecule type" value="Genomic_DNA"/>
</dbReference>
<reference evidence="1" key="1">
    <citation type="submission" date="2020-08" db="EMBL/GenBank/DDBJ databases">
        <title>Genomic Encyclopedia of Type Strains, Phase III (KMG-III): the genomes of soil and plant-associated and newly described type strains.</title>
        <authorList>
            <person name="Whitman W."/>
        </authorList>
    </citation>
    <scope>NUCLEOTIDE SEQUENCE [LARGE SCALE GENOMIC DNA]</scope>
    <source>
        <strain evidence="1">CECT 8628</strain>
    </source>
</reference>
<organism evidence="1 2">
    <name type="scientific">Mucilaginibacter gotjawali</name>
    <dbReference type="NCBI Taxonomy" id="1550579"/>
    <lineage>
        <taxon>Bacteria</taxon>
        <taxon>Pseudomonadati</taxon>
        <taxon>Bacteroidota</taxon>
        <taxon>Sphingobacteriia</taxon>
        <taxon>Sphingobacteriales</taxon>
        <taxon>Sphingobacteriaceae</taxon>
        <taxon>Mucilaginibacter</taxon>
    </lineage>
</organism>
<protein>
    <submittedName>
        <fullName evidence="1">Uncharacterized protein</fullName>
    </submittedName>
</protein>